<dbReference type="AlphaFoldDB" id="A0A170YMU5"/>
<proteinExistence type="predicted"/>
<feature type="compositionally biased region" description="Low complexity" evidence="5">
    <location>
        <begin position="92"/>
        <end position="119"/>
    </location>
</feature>
<dbReference type="InterPro" id="IPR000504">
    <property type="entry name" value="RRM_dom"/>
</dbReference>
<feature type="domain" description="RRM" evidence="6">
    <location>
        <begin position="239"/>
        <end position="325"/>
    </location>
</feature>
<dbReference type="SUPFAM" id="SSF54928">
    <property type="entry name" value="RNA-binding domain, RBD"/>
    <property type="match status" value="1"/>
</dbReference>
<evidence type="ECO:0000256" key="5">
    <source>
        <dbReference type="SAM" id="MobiDB-lite"/>
    </source>
</evidence>
<dbReference type="PANTHER" id="PTHR23238">
    <property type="entry name" value="RNA BINDING PROTEIN"/>
    <property type="match status" value="1"/>
</dbReference>
<feature type="non-terminal residue" evidence="7">
    <location>
        <position position="360"/>
    </location>
</feature>
<feature type="compositionally biased region" description="Gly residues" evidence="5">
    <location>
        <begin position="173"/>
        <end position="204"/>
    </location>
</feature>
<evidence type="ECO:0000313" key="7">
    <source>
        <dbReference type="EMBL" id="JAS00063.1"/>
    </source>
</evidence>
<dbReference type="SMART" id="SM00360">
    <property type="entry name" value="RRM"/>
    <property type="match status" value="1"/>
</dbReference>
<dbReference type="InterPro" id="IPR034870">
    <property type="entry name" value="TET_fam"/>
</dbReference>
<dbReference type="PROSITE" id="PS50102">
    <property type="entry name" value="RRM"/>
    <property type="match status" value="1"/>
</dbReference>
<feature type="region of interest" description="Disordered" evidence="5">
    <location>
        <begin position="325"/>
        <end position="360"/>
    </location>
</feature>
<dbReference type="GO" id="GO:0006355">
    <property type="term" value="P:regulation of DNA-templated transcription"/>
    <property type="evidence" value="ECO:0007669"/>
    <property type="project" value="InterPro"/>
</dbReference>
<evidence type="ECO:0000256" key="1">
    <source>
        <dbReference type="ARBA" id="ARBA00004123"/>
    </source>
</evidence>
<reference evidence="7" key="1">
    <citation type="submission" date="2016-04" db="EMBL/GenBank/DDBJ databases">
        <authorList>
            <person name="Calderon-Fernandez G.M.Sr."/>
        </authorList>
    </citation>
    <scope>NUCLEOTIDE SEQUENCE</scope>
    <source>
        <strain evidence="7">Int1</strain>
        <tissue evidence="7">Integument</tissue>
    </source>
</reference>
<keyword evidence="2 4" id="KW-0694">RNA-binding</keyword>
<dbReference type="InterPro" id="IPR035979">
    <property type="entry name" value="RBD_domain_sf"/>
</dbReference>
<dbReference type="Gene3D" id="3.30.70.330">
    <property type="match status" value="1"/>
</dbReference>
<dbReference type="CDD" id="cd12534">
    <property type="entry name" value="RRM_SARFH"/>
    <property type="match status" value="1"/>
</dbReference>
<accession>A0A170YMU5</accession>
<evidence type="ECO:0000256" key="2">
    <source>
        <dbReference type="ARBA" id="ARBA00022884"/>
    </source>
</evidence>
<dbReference type="Pfam" id="PF00076">
    <property type="entry name" value="RRM_1"/>
    <property type="match status" value="1"/>
</dbReference>
<name>A0A170YMU5_TRIIF</name>
<keyword evidence="3" id="KW-0539">Nucleus</keyword>
<evidence type="ECO:0000256" key="3">
    <source>
        <dbReference type="ARBA" id="ARBA00023242"/>
    </source>
</evidence>
<evidence type="ECO:0000256" key="4">
    <source>
        <dbReference type="PROSITE-ProRule" id="PRU00176"/>
    </source>
</evidence>
<reference evidence="7" key="2">
    <citation type="journal article" date="2017" name="J. Med. Entomol.">
        <title>Transcriptome Analysis of the Triatoma infestans (Hemiptera: Reduviidae) Integument.</title>
        <authorList>
            <person name="Calderon-Fernandez G.M."/>
            <person name="Moriconi D.E."/>
            <person name="Dulbecco A.B."/>
            <person name="Juarez M.P."/>
        </authorList>
    </citation>
    <scope>NUCLEOTIDE SEQUENCE</scope>
    <source>
        <strain evidence="7">Int1</strain>
        <tissue evidence="7">Integument</tissue>
    </source>
</reference>
<feature type="region of interest" description="Disordered" evidence="5">
    <location>
        <begin position="69"/>
        <end position="204"/>
    </location>
</feature>
<sequence length="360" mass="37576">MVRNIRSGNTLEISTVWWKTFILEHTDAIKLEGYSLFHLIASLTRMADSQYGNYGGNYGNYGYSQGGAAVTTSYPPPPNYDQTSYNQPPPNQWQQQGYSDQSQPSYPQGQSQGGTQPPNYSQPPPAAPPGGYASQQPSYDSNNMSGNQYQNYNQQQPQQQQQQQPQAGYGQSSYGGGNQGGGGSGGGGGYGGNRDGGSYGSRDGGAGYNSGGRGGYNKGGGGSGGGYGGGGSDYIVQEDTIFVSGMNPTTSEGDIQQHFGAIGIIKTDKRSGKPKIWMYNDKATGQPKGEATVTYDDSNAARSAIKWFDNQEFNGATIKVQMATKRDNYMGGRGGGRGGRGGTGGGSGGGYGDGGHRGGG</sequence>
<feature type="compositionally biased region" description="Gly residues" evidence="5">
    <location>
        <begin position="331"/>
        <end position="360"/>
    </location>
</feature>
<dbReference type="EMBL" id="GEMB01003146">
    <property type="protein sequence ID" value="JAS00063.1"/>
    <property type="molecule type" value="Transcribed_RNA"/>
</dbReference>
<evidence type="ECO:0000259" key="6">
    <source>
        <dbReference type="PROSITE" id="PS50102"/>
    </source>
</evidence>
<comment type="subcellular location">
    <subcellularLocation>
        <location evidence="1">Nucleus</location>
    </subcellularLocation>
</comment>
<protein>
    <submittedName>
        <fullName evidence="7">Rna-binding protein cabeza isoform x2</fullName>
    </submittedName>
</protein>
<organism evidence="7">
    <name type="scientific">Triatoma infestans</name>
    <name type="common">Assassin bug</name>
    <dbReference type="NCBI Taxonomy" id="30076"/>
    <lineage>
        <taxon>Eukaryota</taxon>
        <taxon>Metazoa</taxon>
        <taxon>Ecdysozoa</taxon>
        <taxon>Arthropoda</taxon>
        <taxon>Hexapoda</taxon>
        <taxon>Insecta</taxon>
        <taxon>Pterygota</taxon>
        <taxon>Neoptera</taxon>
        <taxon>Paraneoptera</taxon>
        <taxon>Hemiptera</taxon>
        <taxon>Heteroptera</taxon>
        <taxon>Panheteroptera</taxon>
        <taxon>Cimicomorpha</taxon>
        <taxon>Reduviidae</taxon>
        <taxon>Triatominae</taxon>
        <taxon>Triatoma</taxon>
    </lineage>
</organism>
<dbReference type="GO" id="GO:0005634">
    <property type="term" value="C:nucleus"/>
    <property type="evidence" value="ECO:0007669"/>
    <property type="project" value="UniProtKB-SubCell"/>
</dbReference>
<feature type="compositionally biased region" description="Low complexity" evidence="5">
    <location>
        <begin position="129"/>
        <end position="172"/>
    </location>
</feature>
<dbReference type="GO" id="GO:0003723">
    <property type="term" value="F:RNA binding"/>
    <property type="evidence" value="ECO:0007669"/>
    <property type="project" value="UniProtKB-UniRule"/>
</dbReference>
<dbReference type="InterPro" id="IPR012677">
    <property type="entry name" value="Nucleotide-bd_a/b_plait_sf"/>
</dbReference>